<accession>A0AA47B2E5</accession>
<gene>
    <name evidence="1" type="ORF">LDX53_04575</name>
</gene>
<keyword evidence="2" id="KW-1185">Reference proteome</keyword>
<sequence length="250" mass="28820">MTDFLSKINQLDDELELEPVHQQVREVNEIVSCIKQKKVLPRAPEKLGFLPDFAEEICINLPAKKIKQFQTVNQLINNLREFLAREFGIWSVPNLTTAELIKNKLNVKTSLEIMAGNAYWSKALAEVGVEMTATDNFEWSKTSKTGTNSFIRVQNLNAEKALSVINNVDLIICSWAPNFGQHDEKLVLNWRNKNFTNHLLFVGEKNGATNSPIFWRNEHFVHSKEMMQINRSFASFDFIEEHIFEIAHEN</sequence>
<dbReference type="SUPFAM" id="SSF53335">
    <property type="entry name" value="S-adenosyl-L-methionine-dependent methyltransferases"/>
    <property type="match status" value="1"/>
</dbReference>
<dbReference type="GO" id="GO:0008168">
    <property type="term" value="F:methyltransferase activity"/>
    <property type="evidence" value="ECO:0007669"/>
    <property type="project" value="UniProtKB-KW"/>
</dbReference>
<dbReference type="Proteomes" id="UP001164557">
    <property type="component" value="Chromosome"/>
</dbReference>
<reference evidence="1" key="1">
    <citation type="submission" date="2021-09" db="EMBL/GenBank/DDBJ databases">
        <title>Lactobacillus species from Apis mellifera, Switzerland.</title>
        <authorList>
            <person name="Pfister J."/>
            <person name="Brown A."/>
            <person name="Neumann P."/>
            <person name="Collaud A."/>
            <person name="Retschnig G."/>
            <person name="Perreten V."/>
        </authorList>
    </citation>
    <scope>NUCLEOTIDE SEQUENCE</scope>
    <source>
        <strain evidence="1">IBH002</strain>
    </source>
</reference>
<dbReference type="RefSeq" id="WP_046327137.1">
    <property type="nucleotide sequence ID" value="NZ_CP084389.1"/>
</dbReference>
<keyword evidence="1" id="KW-0489">Methyltransferase</keyword>
<dbReference type="AlphaFoldDB" id="A0AA47B2E5"/>
<proteinExistence type="predicted"/>
<evidence type="ECO:0000313" key="1">
    <source>
        <dbReference type="EMBL" id="UZX28872.1"/>
    </source>
</evidence>
<dbReference type="EMBL" id="CP084389">
    <property type="protein sequence ID" value="UZX28872.1"/>
    <property type="molecule type" value="Genomic_DNA"/>
</dbReference>
<dbReference type="GO" id="GO:0032259">
    <property type="term" value="P:methylation"/>
    <property type="evidence" value="ECO:0007669"/>
    <property type="project" value="UniProtKB-KW"/>
</dbReference>
<dbReference type="InterPro" id="IPR029063">
    <property type="entry name" value="SAM-dependent_MTases_sf"/>
</dbReference>
<keyword evidence="1" id="KW-0808">Transferase</keyword>
<organism evidence="1 2">
    <name type="scientific">Lactobacillus helsingborgensis</name>
    <dbReference type="NCBI Taxonomy" id="1218494"/>
    <lineage>
        <taxon>Bacteria</taxon>
        <taxon>Bacillati</taxon>
        <taxon>Bacillota</taxon>
        <taxon>Bacilli</taxon>
        <taxon>Lactobacillales</taxon>
        <taxon>Lactobacillaceae</taxon>
        <taxon>Lactobacillus</taxon>
    </lineage>
</organism>
<name>A0AA47B2E5_9LACO</name>
<evidence type="ECO:0000313" key="2">
    <source>
        <dbReference type="Proteomes" id="UP001164557"/>
    </source>
</evidence>
<protein>
    <submittedName>
        <fullName evidence="1">SAM-dependent methyltransferase</fullName>
    </submittedName>
</protein>